<dbReference type="InterPro" id="IPR017900">
    <property type="entry name" value="4Fe4S_Fe_S_CS"/>
</dbReference>
<evidence type="ECO:0000256" key="6">
    <source>
        <dbReference type="ARBA" id="ARBA00023002"/>
    </source>
</evidence>
<evidence type="ECO:0000256" key="2">
    <source>
        <dbReference type="ARBA" id="ARBA00006561"/>
    </source>
</evidence>
<dbReference type="SUPFAM" id="SSF51905">
    <property type="entry name" value="FAD/NAD(P)-binding domain"/>
    <property type="match status" value="1"/>
</dbReference>
<evidence type="ECO:0000256" key="4">
    <source>
        <dbReference type="ARBA" id="ARBA00022723"/>
    </source>
</evidence>
<protein>
    <submittedName>
        <fullName evidence="10">CoB--CoM heterodisulfide reductase iron-sulfur subunit A family protein</fullName>
    </submittedName>
</protein>
<feature type="domain" description="4Fe-4S ferredoxin-type" evidence="9">
    <location>
        <begin position="232"/>
        <end position="261"/>
    </location>
</feature>
<evidence type="ECO:0000256" key="3">
    <source>
        <dbReference type="ARBA" id="ARBA00022485"/>
    </source>
</evidence>
<evidence type="ECO:0000313" key="10">
    <source>
        <dbReference type="EMBL" id="MCY1721106.1"/>
    </source>
</evidence>
<dbReference type="InterPro" id="IPR017896">
    <property type="entry name" value="4Fe4S_Fe-S-bd"/>
</dbReference>
<organism evidence="10 11">
    <name type="scientific">Draconibacterium aestuarii</name>
    <dbReference type="NCBI Taxonomy" id="2998507"/>
    <lineage>
        <taxon>Bacteria</taxon>
        <taxon>Pseudomonadati</taxon>
        <taxon>Bacteroidota</taxon>
        <taxon>Bacteroidia</taxon>
        <taxon>Marinilabiliales</taxon>
        <taxon>Prolixibacteraceae</taxon>
        <taxon>Draconibacterium</taxon>
    </lineage>
</organism>
<keyword evidence="5" id="KW-0285">Flavoprotein</keyword>
<dbReference type="EMBL" id="JAPOHD010000027">
    <property type="protein sequence ID" value="MCY1721106.1"/>
    <property type="molecule type" value="Genomic_DNA"/>
</dbReference>
<dbReference type="Proteomes" id="UP001145087">
    <property type="component" value="Unassembled WGS sequence"/>
</dbReference>
<dbReference type="PANTHER" id="PTHR43498">
    <property type="entry name" value="FERREDOXIN:COB-COM HETERODISULFIDE REDUCTASE SUBUNIT A"/>
    <property type="match status" value="1"/>
</dbReference>
<keyword evidence="5" id="KW-0274">FAD</keyword>
<comment type="similarity">
    <text evidence="2">Belongs to the HdrA family.</text>
</comment>
<keyword evidence="11" id="KW-1185">Reference proteome</keyword>
<dbReference type="Gene3D" id="3.30.70.20">
    <property type="match status" value="1"/>
</dbReference>
<gene>
    <name evidence="10" type="ORF">OU798_12180</name>
</gene>
<keyword evidence="4" id="KW-0479">Metal-binding</keyword>
<dbReference type="AlphaFoldDB" id="A0A9X3F940"/>
<name>A0A9X3F940_9BACT</name>
<comment type="cofactor">
    <cofactor evidence="1">
        <name>FAD</name>
        <dbReference type="ChEBI" id="CHEBI:57692"/>
    </cofactor>
</comment>
<dbReference type="Pfam" id="PF00037">
    <property type="entry name" value="Fer4"/>
    <property type="match status" value="1"/>
</dbReference>
<comment type="caution">
    <text evidence="10">The sequence shown here is derived from an EMBL/GenBank/DDBJ whole genome shotgun (WGS) entry which is preliminary data.</text>
</comment>
<evidence type="ECO:0000256" key="1">
    <source>
        <dbReference type="ARBA" id="ARBA00001974"/>
    </source>
</evidence>
<evidence type="ECO:0000256" key="7">
    <source>
        <dbReference type="ARBA" id="ARBA00023004"/>
    </source>
</evidence>
<evidence type="ECO:0000313" key="11">
    <source>
        <dbReference type="Proteomes" id="UP001145087"/>
    </source>
</evidence>
<reference evidence="10" key="1">
    <citation type="submission" date="2022-11" db="EMBL/GenBank/DDBJ databases">
        <title>Marilongibacter aestuarii gen. nov., sp. nov., isolated from tidal flat sediment.</title>
        <authorList>
            <person name="Jiayan W."/>
        </authorList>
    </citation>
    <scope>NUCLEOTIDE SEQUENCE</scope>
    <source>
        <strain evidence="10">Z1-6</strain>
    </source>
</reference>
<evidence type="ECO:0000259" key="9">
    <source>
        <dbReference type="PROSITE" id="PS51379"/>
    </source>
</evidence>
<feature type="domain" description="4Fe-4S ferredoxin-type" evidence="9">
    <location>
        <begin position="279"/>
        <end position="314"/>
    </location>
</feature>
<proteinExistence type="inferred from homology"/>
<sequence>MRTQETTGMFLYHPGNGHLDKLNFTELFAYSESHEDVAVVWDSKTFPLWDIEYLKSQIQKYKLSRIIIAGYDTGMVKPIFARVFSNLQLNVENILLEDFKEHGILESGNTELGKALLSCAIYNVALEDILPDEEKKVCTETLIIGAGIAGIQAALEIANANHKVHLIERTGTIGGHMAMFDKTFPTLDCAACILTPKMVEIGQHPSINLLTYSEVQSVTGTPGNFKVKVLQKARRVSLSKCIGCGSCAEKCPGKARSEFDVGTTFRKAIYIPFPQAVPNKYLIDAEACRYVQGKKCGVCVKNCPVPGCIDLDEKDSEIELCVGNIIIATGFKTFEATKLANYGYGSFPNVLTSLEFERLTNAAGPTEGKITFRTQNKKGDWIFSPQSDSPERVGIIHCVGSRDINHNQYCSRVCCMYSLKLAHLVKEKIPDAEVYEYYIDMRSFGKGYEAFYERIKSEGVHLLRGKPAEVRMDENNLIIRSEDIDGRRLLEQKVDMVILSVGLEPAAGSAEIAKLCGVTTDSDGWMDEANYVTSPVNTFAEGVLIAGLCQGPKDIPDTVAQASAAASEVLQHIVRTSMRKNIPELPLAEIRTRAKNLSLKMEDRK</sequence>
<dbReference type="GO" id="GO:0016491">
    <property type="term" value="F:oxidoreductase activity"/>
    <property type="evidence" value="ECO:0007669"/>
    <property type="project" value="UniProtKB-KW"/>
</dbReference>
<dbReference type="PROSITE" id="PS00198">
    <property type="entry name" value="4FE4S_FER_1"/>
    <property type="match status" value="1"/>
</dbReference>
<keyword evidence="6" id="KW-0560">Oxidoreductase</keyword>
<dbReference type="Gene3D" id="3.40.50.720">
    <property type="entry name" value="NAD(P)-binding Rossmann-like Domain"/>
    <property type="match status" value="1"/>
</dbReference>
<keyword evidence="8" id="KW-0411">Iron-sulfur</keyword>
<keyword evidence="7" id="KW-0408">Iron</keyword>
<evidence type="ECO:0000256" key="5">
    <source>
        <dbReference type="ARBA" id="ARBA00022827"/>
    </source>
</evidence>
<accession>A0A9X3F940</accession>
<dbReference type="InterPro" id="IPR036188">
    <property type="entry name" value="FAD/NAD-bd_sf"/>
</dbReference>
<dbReference type="InterPro" id="IPR039650">
    <property type="entry name" value="HdrA-like"/>
</dbReference>
<dbReference type="PROSITE" id="PS51379">
    <property type="entry name" value="4FE4S_FER_2"/>
    <property type="match status" value="2"/>
</dbReference>
<dbReference type="RefSeq" id="WP_343333440.1">
    <property type="nucleotide sequence ID" value="NZ_JAPOHD010000027.1"/>
</dbReference>
<dbReference type="PANTHER" id="PTHR43498:SF1">
    <property type="entry name" value="COB--COM HETERODISULFIDE REDUCTASE IRON-SULFUR SUBUNIT A"/>
    <property type="match status" value="1"/>
</dbReference>
<keyword evidence="3" id="KW-0004">4Fe-4S</keyword>
<dbReference type="GO" id="GO:0046872">
    <property type="term" value="F:metal ion binding"/>
    <property type="evidence" value="ECO:0007669"/>
    <property type="project" value="UniProtKB-KW"/>
</dbReference>
<evidence type="ECO:0000256" key="8">
    <source>
        <dbReference type="ARBA" id="ARBA00023014"/>
    </source>
</evidence>
<dbReference type="GO" id="GO:0051539">
    <property type="term" value="F:4 iron, 4 sulfur cluster binding"/>
    <property type="evidence" value="ECO:0007669"/>
    <property type="project" value="UniProtKB-KW"/>
</dbReference>
<dbReference type="Pfam" id="PF13450">
    <property type="entry name" value="NAD_binding_8"/>
    <property type="match status" value="1"/>
</dbReference>